<dbReference type="EMBL" id="QZWG01000004">
    <property type="protein sequence ID" value="RZC17553.1"/>
    <property type="molecule type" value="Genomic_DNA"/>
</dbReference>
<feature type="transmembrane region" description="Helical" evidence="1">
    <location>
        <begin position="52"/>
        <end position="75"/>
    </location>
</feature>
<dbReference type="AlphaFoldDB" id="A0A445L366"/>
<proteinExistence type="predicted"/>
<dbReference type="Proteomes" id="UP000289340">
    <property type="component" value="Chromosome 4"/>
</dbReference>
<reference evidence="2 3" key="1">
    <citation type="submission" date="2018-09" db="EMBL/GenBank/DDBJ databases">
        <title>A high-quality reference genome of wild soybean provides a powerful tool to mine soybean genomes.</title>
        <authorList>
            <person name="Xie M."/>
            <person name="Chung C.Y.L."/>
            <person name="Li M.-W."/>
            <person name="Wong F.-L."/>
            <person name="Chan T.-F."/>
            <person name="Lam H.-M."/>
        </authorList>
    </citation>
    <scope>NUCLEOTIDE SEQUENCE [LARGE SCALE GENOMIC DNA]</scope>
    <source>
        <strain evidence="3">cv. W05</strain>
        <tissue evidence="2">Hypocotyl of etiolated seedlings</tissue>
    </source>
</reference>
<evidence type="ECO:0000313" key="3">
    <source>
        <dbReference type="Proteomes" id="UP000289340"/>
    </source>
</evidence>
<evidence type="ECO:0000313" key="2">
    <source>
        <dbReference type="EMBL" id="RZC17553.1"/>
    </source>
</evidence>
<name>A0A445L366_GLYSO</name>
<keyword evidence="1" id="KW-1133">Transmembrane helix</keyword>
<accession>A0A445L366</accession>
<keyword evidence="1" id="KW-0472">Membrane</keyword>
<evidence type="ECO:0000256" key="1">
    <source>
        <dbReference type="SAM" id="Phobius"/>
    </source>
</evidence>
<keyword evidence="1" id="KW-0812">Transmembrane</keyword>
<sequence length="105" mass="11711">MLAGSRLFKEEVLTGKNYKASDQASFPSKIVFLCYGGFISSWICVHQVPKVVLCWVFMLEATYALLSLSLGLSWVSNYNIPPSSEVLSAFFELTRFQTGKSTVTK</sequence>
<protein>
    <submittedName>
        <fullName evidence="2">Uncharacterized protein</fullName>
    </submittedName>
</protein>
<feature type="transmembrane region" description="Helical" evidence="1">
    <location>
        <begin position="26"/>
        <end position="45"/>
    </location>
</feature>
<comment type="caution">
    <text evidence="2">The sequence shown here is derived from an EMBL/GenBank/DDBJ whole genome shotgun (WGS) entry which is preliminary data.</text>
</comment>
<gene>
    <name evidence="2" type="ORF">D0Y65_010354</name>
</gene>
<organism evidence="2 3">
    <name type="scientific">Glycine soja</name>
    <name type="common">Wild soybean</name>
    <dbReference type="NCBI Taxonomy" id="3848"/>
    <lineage>
        <taxon>Eukaryota</taxon>
        <taxon>Viridiplantae</taxon>
        <taxon>Streptophyta</taxon>
        <taxon>Embryophyta</taxon>
        <taxon>Tracheophyta</taxon>
        <taxon>Spermatophyta</taxon>
        <taxon>Magnoliopsida</taxon>
        <taxon>eudicotyledons</taxon>
        <taxon>Gunneridae</taxon>
        <taxon>Pentapetalae</taxon>
        <taxon>rosids</taxon>
        <taxon>fabids</taxon>
        <taxon>Fabales</taxon>
        <taxon>Fabaceae</taxon>
        <taxon>Papilionoideae</taxon>
        <taxon>50 kb inversion clade</taxon>
        <taxon>NPAAA clade</taxon>
        <taxon>indigoferoid/millettioid clade</taxon>
        <taxon>Phaseoleae</taxon>
        <taxon>Glycine</taxon>
        <taxon>Glycine subgen. Soja</taxon>
    </lineage>
</organism>
<keyword evidence="3" id="KW-1185">Reference proteome</keyword>